<organism evidence="1 2">
    <name type="scientific">Klebsiella phage vB_KpnP_SU552A</name>
    <dbReference type="NCBI Taxonomy" id="1610835"/>
    <lineage>
        <taxon>Viruses</taxon>
        <taxon>Duplodnaviria</taxon>
        <taxon>Heunggongvirae</taxon>
        <taxon>Uroviricota</taxon>
        <taxon>Caudoviricetes</taxon>
        <taxon>Autographivirales</taxon>
        <taxon>Autoscriptoviridae</taxon>
        <taxon>Slopekvirinae</taxon>
        <taxon>Drulisvirus</taxon>
        <taxon>Drulisvirus SU552A</taxon>
    </lineage>
</organism>
<proteinExistence type="predicted"/>
<dbReference type="Pfam" id="PF23945">
    <property type="entry name" value="DUF7279"/>
    <property type="match status" value="1"/>
</dbReference>
<dbReference type="OrthoDB" id="22969at10239"/>
<dbReference type="InterPro" id="IPR055703">
    <property type="entry name" value="DUF7279"/>
</dbReference>
<accession>A0A0C5PVN5</accession>
<protein>
    <submittedName>
        <fullName evidence="1">Uncharacterized protein</fullName>
    </submittedName>
</protein>
<dbReference type="RefSeq" id="YP_009204816.1">
    <property type="nucleotide sequence ID" value="NC_028870.1"/>
</dbReference>
<dbReference type="GeneID" id="26631468"/>
<reference evidence="1 2" key="1">
    <citation type="submission" date="2015-01" db="EMBL/GenBank/DDBJ databases">
        <title>A suggested new bacteriophage genus, Kp34likevirus, within the Autographivirinae subfamily of Podoviridae.</title>
        <authorList>
            <person name="Eriksson H."/>
            <person name="Maciejewska B."/>
            <person name="Latka A."/>
            <person name="Majkowska-Skrobek G."/>
            <person name="Hellstrand M."/>
            <person name="Melefors O."/>
            <person name="Wang J.-T."/>
            <person name="Kropinski A.M."/>
            <person name="Drulis-Kawa Z."/>
            <person name="Nilsson A.S."/>
        </authorList>
    </citation>
    <scope>NUCLEOTIDE SEQUENCE [LARGE SCALE GENOMIC DNA]</scope>
</reference>
<evidence type="ECO:0000313" key="2">
    <source>
        <dbReference type="Proteomes" id="UP000032401"/>
    </source>
</evidence>
<evidence type="ECO:0000313" key="1">
    <source>
        <dbReference type="EMBL" id="AJQ21127.1"/>
    </source>
</evidence>
<dbReference type="Proteomes" id="UP000032401">
    <property type="component" value="Segment"/>
</dbReference>
<dbReference type="KEGG" id="vg:26631468"/>
<gene>
    <name evidence="1" type="ORF">SU552A_27</name>
</gene>
<sequence length="65" mass="7564">MSVRVKVSAPRHSFMAPYAEHACNRWYVTFIREDEPDAMYVVRWAAKPTRKQVKLAAKSVARLEI</sequence>
<dbReference type="EMBL" id="KP708986">
    <property type="protein sequence ID" value="AJQ21127.1"/>
    <property type="molecule type" value="Genomic_DNA"/>
</dbReference>
<name>A0A0C5PVN5_9CAUD</name>
<keyword evidence="2" id="KW-1185">Reference proteome</keyword>